<evidence type="ECO:0000256" key="2">
    <source>
        <dbReference type="ARBA" id="ARBA00013090"/>
    </source>
</evidence>
<protein>
    <recommendedName>
        <fullName evidence="2 7">Glutamate racemase</fullName>
        <ecNumber evidence="2 7">5.1.1.3</ecNumber>
    </recommendedName>
</protein>
<evidence type="ECO:0000256" key="6">
    <source>
        <dbReference type="ARBA" id="ARBA00023316"/>
    </source>
</evidence>
<feature type="active site" description="Proton donor/acceptor" evidence="7">
    <location>
        <position position="191"/>
    </location>
</feature>
<dbReference type="GO" id="GO:0008881">
    <property type="term" value="F:glutamate racemase activity"/>
    <property type="evidence" value="ECO:0007669"/>
    <property type="project" value="UniProtKB-UniRule"/>
</dbReference>
<comment type="pathway">
    <text evidence="7">Cell wall biogenesis; peptidoglycan biosynthesis.</text>
</comment>
<feature type="binding site" evidence="7">
    <location>
        <begin position="192"/>
        <end position="193"/>
    </location>
    <ligand>
        <name>substrate</name>
    </ligand>
</feature>
<dbReference type="SUPFAM" id="SSF53681">
    <property type="entry name" value="Aspartate/glutamate racemase"/>
    <property type="match status" value="2"/>
</dbReference>
<dbReference type="GO" id="GO:0071555">
    <property type="term" value="P:cell wall organization"/>
    <property type="evidence" value="ECO:0007669"/>
    <property type="project" value="UniProtKB-KW"/>
</dbReference>
<dbReference type="GO" id="GO:0009252">
    <property type="term" value="P:peptidoglycan biosynthetic process"/>
    <property type="evidence" value="ECO:0007669"/>
    <property type="project" value="UniProtKB-UniRule"/>
</dbReference>
<feature type="binding site" evidence="7">
    <location>
        <begin position="7"/>
        <end position="8"/>
    </location>
    <ligand>
        <name>substrate</name>
    </ligand>
</feature>
<feature type="binding site" evidence="7">
    <location>
        <begin position="39"/>
        <end position="40"/>
    </location>
    <ligand>
        <name>substrate</name>
    </ligand>
</feature>
<comment type="similarity">
    <text evidence="7">Belongs to the aspartate/glutamate racemases family.</text>
</comment>
<evidence type="ECO:0000256" key="3">
    <source>
        <dbReference type="ARBA" id="ARBA00022960"/>
    </source>
</evidence>
<keyword evidence="4 7" id="KW-0573">Peptidoglycan synthesis</keyword>
<gene>
    <name evidence="7" type="primary">murI</name>
    <name evidence="8" type="ORF">A2970_01550</name>
</gene>
<dbReference type="InterPro" id="IPR015942">
    <property type="entry name" value="Asp/Glu/hydantoin_racemase"/>
</dbReference>
<dbReference type="InterPro" id="IPR004391">
    <property type="entry name" value="Glu_race"/>
</dbReference>
<organism evidence="8 9">
    <name type="scientific">Candidatus Roizmanbacteria bacterium RIFCSPLOWO2_01_FULL_44_13</name>
    <dbReference type="NCBI Taxonomy" id="1802069"/>
    <lineage>
        <taxon>Bacteria</taxon>
        <taxon>Candidatus Roizmaniibacteriota</taxon>
    </lineage>
</organism>
<dbReference type="Pfam" id="PF01177">
    <property type="entry name" value="Asp_Glu_race"/>
    <property type="match status" value="1"/>
</dbReference>
<dbReference type="UniPathway" id="UPA00219"/>
<dbReference type="FunFam" id="3.40.50.1860:FF:000001">
    <property type="entry name" value="Glutamate racemase"/>
    <property type="match status" value="1"/>
</dbReference>
<feature type="binding site" evidence="7">
    <location>
        <begin position="71"/>
        <end position="72"/>
    </location>
    <ligand>
        <name>substrate</name>
    </ligand>
</feature>
<proteinExistence type="inferred from homology"/>
<dbReference type="EC" id="5.1.1.3" evidence="2 7"/>
<reference evidence="8 9" key="1">
    <citation type="journal article" date="2016" name="Nat. Commun.">
        <title>Thousands of microbial genomes shed light on interconnected biogeochemical processes in an aquifer system.</title>
        <authorList>
            <person name="Anantharaman K."/>
            <person name="Brown C.T."/>
            <person name="Hug L.A."/>
            <person name="Sharon I."/>
            <person name="Castelle C.J."/>
            <person name="Probst A.J."/>
            <person name="Thomas B.C."/>
            <person name="Singh A."/>
            <person name="Wilkins M.J."/>
            <person name="Karaoz U."/>
            <person name="Brodie E.L."/>
            <person name="Williams K.H."/>
            <person name="Hubbard S.S."/>
            <person name="Banfield J.F."/>
        </authorList>
    </citation>
    <scope>NUCLEOTIDE SEQUENCE [LARGE SCALE GENOMIC DNA]</scope>
</reference>
<dbReference type="NCBIfam" id="TIGR00067">
    <property type="entry name" value="glut_race"/>
    <property type="match status" value="1"/>
</dbReference>
<dbReference type="Proteomes" id="UP000178857">
    <property type="component" value="Unassembled WGS sequence"/>
</dbReference>
<evidence type="ECO:0000256" key="7">
    <source>
        <dbReference type="HAMAP-Rule" id="MF_00258"/>
    </source>
</evidence>
<evidence type="ECO:0000256" key="1">
    <source>
        <dbReference type="ARBA" id="ARBA00001602"/>
    </source>
</evidence>
<evidence type="ECO:0000256" key="4">
    <source>
        <dbReference type="ARBA" id="ARBA00022984"/>
    </source>
</evidence>
<evidence type="ECO:0000313" key="8">
    <source>
        <dbReference type="EMBL" id="OGK52968.1"/>
    </source>
</evidence>
<evidence type="ECO:0000256" key="5">
    <source>
        <dbReference type="ARBA" id="ARBA00023235"/>
    </source>
</evidence>
<comment type="catalytic activity">
    <reaction evidence="1 7">
        <text>L-glutamate = D-glutamate</text>
        <dbReference type="Rhea" id="RHEA:12813"/>
        <dbReference type="ChEBI" id="CHEBI:29985"/>
        <dbReference type="ChEBI" id="CHEBI:29986"/>
        <dbReference type="EC" id="5.1.1.3"/>
    </reaction>
</comment>
<keyword evidence="3 7" id="KW-0133">Cell shape</keyword>
<name>A0A1F7JBH7_9BACT</name>
<dbReference type="HAMAP" id="MF_00258">
    <property type="entry name" value="Glu_racemase"/>
    <property type="match status" value="1"/>
</dbReference>
<evidence type="ECO:0000313" key="9">
    <source>
        <dbReference type="Proteomes" id="UP000178857"/>
    </source>
</evidence>
<dbReference type="GO" id="GO:0008360">
    <property type="term" value="P:regulation of cell shape"/>
    <property type="evidence" value="ECO:0007669"/>
    <property type="project" value="UniProtKB-KW"/>
</dbReference>
<comment type="caution">
    <text evidence="8">The sequence shown here is derived from an EMBL/GenBank/DDBJ whole genome shotgun (WGS) entry which is preliminary data.</text>
</comment>
<dbReference type="InterPro" id="IPR018187">
    <property type="entry name" value="Asp/Glu_racemase_AS_1"/>
</dbReference>
<dbReference type="AlphaFoldDB" id="A0A1F7JBH7"/>
<accession>A0A1F7JBH7</accession>
<dbReference type="InterPro" id="IPR001920">
    <property type="entry name" value="Asp/Glu_race"/>
</dbReference>
<comment type="function">
    <text evidence="7">Provides the (R)-glutamate required for cell wall biosynthesis.</text>
</comment>
<dbReference type="PANTHER" id="PTHR21198:SF2">
    <property type="entry name" value="GLUTAMATE RACEMASE"/>
    <property type="match status" value="1"/>
</dbReference>
<keyword evidence="6 7" id="KW-0961">Cell wall biogenesis/degradation</keyword>
<dbReference type="STRING" id="1802069.A2970_01550"/>
<dbReference type="EMBL" id="MGAT01000008">
    <property type="protein sequence ID" value="OGK52968.1"/>
    <property type="molecule type" value="Genomic_DNA"/>
</dbReference>
<dbReference type="Gene3D" id="3.40.50.1860">
    <property type="match status" value="2"/>
</dbReference>
<keyword evidence="5 7" id="KW-0413">Isomerase</keyword>
<feature type="active site" description="Proton donor/acceptor" evidence="7">
    <location>
        <position position="70"/>
    </location>
</feature>
<dbReference type="PROSITE" id="PS00923">
    <property type="entry name" value="ASP_GLU_RACEMASE_1"/>
    <property type="match status" value="1"/>
</dbReference>
<dbReference type="PANTHER" id="PTHR21198">
    <property type="entry name" value="GLUTAMATE RACEMASE"/>
    <property type="match status" value="1"/>
</dbReference>
<sequence length="278" mass="31849">MNIGVFDSGLGGLTIFRAFLEHLPTYNYVYLGDNARVPYGNRSPEIIYRFTKEALNFLFKKNCQLVVIACNSSTAAALKKIQHNYLPKYYPGRKVLGIIKPVVESLEEYQSLKKISRVGVVGTTATVNSKAFVRQIKKAMPRVHVYQQACPLLVPFIEEGIHKDNRALRLVLKNYLNSLTKKKIEALILGCTHYELLKKEIQKIVGRKVQILTEGKIAAEKLKEYLSLQKELEKKLEKKKKVSYFLTDEEPNYKRLMKLFLKSHSSNIKVQLAEIDNV</sequence>